<sequence>MREKRCWRGSRCQCHPAPWPGAGRKHSAPASAGASRDRPSVAETSPTSPLKVEEALPTPKDQMPPCPTRRRVAGGEHGVWLTEPVWRIRARRSVPMGGGTLRSCWLLLLGLAWIRAGVTMDVQRVDETPDDTEGTGGLT</sequence>
<comment type="caution">
    <text evidence="2">The sequence shown here is derived from an EMBL/GenBank/DDBJ whole genome shotgun (WGS) entry which is preliminary data.</text>
</comment>
<accession>A0AAN8RCF6</accession>
<keyword evidence="3" id="KW-1185">Reference proteome</keyword>
<evidence type="ECO:0000313" key="2">
    <source>
        <dbReference type="EMBL" id="KAK6321937.1"/>
    </source>
</evidence>
<protein>
    <submittedName>
        <fullName evidence="2">Uncharacterized protein</fullName>
    </submittedName>
</protein>
<evidence type="ECO:0000256" key="1">
    <source>
        <dbReference type="SAM" id="MobiDB-lite"/>
    </source>
</evidence>
<gene>
    <name evidence="2" type="ORF">J4Q44_G00067290</name>
</gene>
<name>A0AAN8RCF6_9TELE</name>
<dbReference type="EMBL" id="JAGTTL010000005">
    <property type="protein sequence ID" value="KAK6321937.1"/>
    <property type="molecule type" value="Genomic_DNA"/>
</dbReference>
<dbReference type="Proteomes" id="UP001356427">
    <property type="component" value="Unassembled WGS sequence"/>
</dbReference>
<evidence type="ECO:0000313" key="3">
    <source>
        <dbReference type="Proteomes" id="UP001356427"/>
    </source>
</evidence>
<organism evidence="2 3">
    <name type="scientific">Coregonus suidteri</name>
    <dbReference type="NCBI Taxonomy" id="861788"/>
    <lineage>
        <taxon>Eukaryota</taxon>
        <taxon>Metazoa</taxon>
        <taxon>Chordata</taxon>
        <taxon>Craniata</taxon>
        <taxon>Vertebrata</taxon>
        <taxon>Euteleostomi</taxon>
        <taxon>Actinopterygii</taxon>
        <taxon>Neopterygii</taxon>
        <taxon>Teleostei</taxon>
        <taxon>Protacanthopterygii</taxon>
        <taxon>Salmoniformes</taxon>
        <taxon>Salmonidae</taxon>
        <taxon>Coregoninae</taxon>
        <taxon>Coregonus</taxon>
    </lineage>
</organism>
<dbReference type="AlphaFoldDB" id="A0AAN8RCF6"/>
<proteinExistence type="predicted"/>
<feature type="region of interest" description="Disordered" evidence="1">
    <location>
        <begin position="1"/>
        <end position="72"/>
    </location>
</feature>
<reference evidence="2 3" key="1">
    <citation type="submission" date="2021-04" db="EMBL/GenBank/DDBJ databases">
        <authorList>
            <person name="De Guttry C."/>
            <person name="Zahm M."/>
            <person name="Klopp C."/>
            <person name="Cabau C."/>
            <person name="Louis A."/>
            <person name="Berthelot C."/>
            <person name="Parey E."/>
            <person name="Roest Crollius H."/>
            <person name="Montfort J."/>
            <person name="Robinson-Rechavi M."/>
            <person name="Bucao C."/>
            <person name="Bouchez O."/>
            <person name="Gislard M."/>
            <person name="Lluch J."/>
            <person name="Milhes M."/>
            <person name="Lampietro C."/>
            <person name="Lopez Roques C."/>
            <person name="Donnadieu C."/>
            <person name="Braasch I."/>
            <person name="Desvignes T."/>
            <person name="Postlethwait J."/>
            <person name="Bobe J."/>
            <person name="Wedekind C."/>
            <person name="Guiguen Y."/>
        </authorList>
    </citation>
    <scope>NUCLEOTIDE SEQUENCE [LARGE SCALE GENOMIC DNA]</scope>
    <source>
        <strain evidence="2">Cs_M1</strain>
        <tissue evidence="2">Blood</tissue>
    </source>
</reference>